<dbReference type="EMBL" id="CP007772">
    <property type="protein sequence ID" value="AJC90247.1"/>
    <property type="molecule type" value="Genomic_DNA"/>
</dbReference>
<evidence type="ECO:0000313" key="4">
    <source>
        <dbReference type="Proteomes" id="UP000031135"/>
    </source>
</evidence>
<sequence>MRYSLIKPKIKPVFNLFTRIWIYFTSISIALILVVFIVVIFKSYYASVQLNNKKEELAQIIAQINANKLKYQELVRQNDKAELILGDLEQEQENGKNKVLLKSIQNLFTLVPKNISLDEVLMEDRSLILRGITPTKEMFALLLEAPLRSIFSNSQTSYYQLENGWYRFVSVNITIPEEMYEQKR</sequence>
<name>A0A0A8H8E2_9BACT</name>
<dbReference type="RefSeq" id="WP_039662864.1">
    <property type="nucleotide sequence ID" value="NZ_CP007772.1"/>
</dbReference>
<proteinExistence type="predicted"/>
<feature type="transmembrane region" description="Helical" evidence="2">
    <location>
        <begin position="20"/>
        <end position="45"/>
    </location>
</feature>
<dbReference type="OrthoDB" id="5372783at2"/>
<keyword evidence="2" id="KW-0812">Transmembrane</keyword>
<dbReference type="AlphaFoldDB" id="A0A0A8H8E2"/>
<evidence type="ECO:0000256" key="1">
    <source>
        <dbReference type="SAM" id="Coils"/>
    </source>
</evidence>
<evidence type="ECO:0000256" key="2">
    <source>
        <dbReference type="SAM" id="Phobius"/>
    </source>
</evidence>
<feature type="coiled-coil region" evidence="1">
    <location>
        <begin position="47"/>
        <end position="98"/>
    </location>
</feature>
<keyword evidence="1" id="KW-0175">Coiled coil</keyword>
<dbReference type="HOGENOM" id="CLU_126487_0_0_7"/>
<gene>
    <name evidence="3" type="ORF">CSUB8521_0361</name>
</gene>
<dbReference type="KEGG" id="csm:CSUB8521_0361"/>
<organism evidence="3 4">
    <name type="scientific">Campylobacter subantarcticus LMG 24374</name>
    <dbReference type="NCBI Taxonomy" id="1388751"/>
    <lineage>
        <taxon>Bacteria</taxon>
        <taxon>Pseudomonadati</taxon>
        <taxon>Campylobacterota</taxon>
        <taxon>Epsilonproteobacteria</taxon>
        <taxon>Campylobacterales</taxon>
        <taxon>Campylobacteraceae</taxon>
        <taxon>Campylobacter</taxon>
    </lineage>
</organism>
<keyword evidence="2" id="KW-0472">Membrane</keyword>
<evidence type="ECO:0000313" key="3">
    <source>
        <dbReference type="EMBL" id="AJC90247.1"/>
    </source>
</evidence>
<accession>A0A0A8H8E2</accession>
<keyword evidence="2" id="KW-1133">Transmembrane helix</keyword>
<dbReference type="Proteomes" id="UP000031135">
    <property type="component" value="Chromosome"/>
</dbReference>
<protein>
    <submittedName>
        <fullName evidence="3">Uncharacterized protein</fullName>
    </submittedName>
</protein>
<reference evidence="3 4" key="1">
    <citation type="journal article" date="2014" name="Genome Biol. Evol.">
        <title>Comparative Genomics of the Campylobacter lari Group.</title>
        <authorList>
            <person name="Miller W.G."/>
            <person name="Yee E."/>
            <person name="Chapman M.H."/>
            <person name="Smith T.P."/>
            <person name="Bono J.L."/>
            <person name="Huynh S."/>
            <person name="Parker C.T."/>
            <person name="Vandamme P."/>
            <person name="Luong K."/>
            <person name="Korlach J."/>
        </authorList>
    </citation>
    <scope>NUCLEOTIDE SEQUENCE [LARGE SCALE GENOMIC DNA]</scope>
    <source>
        <strain evidence="3 4">LMG 24374</strain>
    </source>
</reference>